<evidence type="ECO:0000256" key="5">
    <source>
        <dbReference type="ARBA" id="ARBA00015484"/>
    </source>
</evidence>
<feature type="transmembrane region" description="Helical" evidence="16">
    <location>
        <begin position="242"/>
        <end position="264"/>
    </location>
</feature>
<name>A0A674HNB9_TAEGU</name>
<keyword evidence="12" id="KW-0675">Receptor</keyword>
<evidence type="ECO:0000256" key="6">
    <source>
        <dbReference type="ARBA" id="ARBA00022692"/>
    </source>
</evidence>
<proteinExistence type="inferred from homology"/>
<sequence>MGNCIPVTPGILETPGTLDLEEIMGDISSYNDTYINATFLDYDATPCHNHFCPLFQRVAPPFLATTTATATLTIVTLLVALSKRPHAWQWPRSRALVAQLALGTALFAAPLPALAAGVAWGWHLGTAFCRLCHLLWHWSVFSQALLVASGSRGTVWARWDPRSRRLAVMLWVAALVLATPSALVSGVAAGTACIQRSVGILAPVYLLHLSLCLCLLLLMPTGVLLAAVVVPGSRASWVGGAGLVWLFSGLWVPYGAGLAGQFLLQAGLLEPTCGSFQHFDLALGLSEALGVLHCGIGPLLVLLGRGCRRGDGGGGGC</sequence>
<dbReference type="InParanoid" id="A0A674HNB9"/>
<keyword evidence="6 16" id="KW-0812">Transmembrane</keyword>
<feature type="transmembrane region" description="Helical" evidence="16">
    <location>
        <begin position="167"/>
        <end position="192"/>
    </location>
</feature>
<dbReference type="PANTHER" id="PTHR14181:SF1">
    <property type="entry name" value="ATYPICAL CHEMOKINE RECEPTOR 1"/>
    <property type="match status" value="1"/>
</dbReference>
<reference evidence="17" key="2">
    <citation type="submission" date="2025-08" db="UniProtKB">
        <authorList>
            <consortium name="Ensembl"/>
        </authorList>
    </citation>
    <scope>IDENTIFICATION</scope>
</reference>
<gene>
    <name evidence="17" type="primary">LOC115498419</name>
</gene>
<feature type="transmembrane region" description="Helical" evidence="16">
    <location>
        <begin position="284"/>
        <end position="303"/>
    </location>
</feature>
<dbReference type="GO" id="GO:0019956">
    <property type="term" value="F:chemokine binding"/>
    <property type="evidence" value="ECO:0007669"/>
    <property type="project" value="InterPro"/>
</dbReference>
<evidence type="ECO:0000313" key="18">
    <source>
        <dbReference type="Proteomes" id="UP000007754"/>
    </source>
</evidence>
<comment type="subcellular location">
    <subcellularLocation>
        <location evidence="3">Early endosome</location>
    </subcellularLocation>
    <subcellularLocation>
        <location evidence="1">Membrane</location>
        <topology evidence="1">Multi-pass membrane protein</topology>
    </subcellularLocation>
    <subcellularLocation>
        <location evidence="2">Recycling endosome</location>
    </subcellularLocation>
</comment>
<evidence type="ECO:0000256" key="11">
    <source>
        <dbReference type="ARBA" id="ARBA00023157"/>
    </source>
</evidence>
<evidence type="ECO:0000256" key="9">
    <source>
        <dbReference type="ARBA" id="ARBA00023040"/>
    </source>
</evidence>
<evidence type="ECO:0000313" key="17">
    <source>
        <dbReference type="Ensembl" id="ENSTGUP00000037244.1"/>
    </source>
</evidence>
<evidence type="ECO:0000256" key="1">
    <source>
        <dbReference type="ARBA" id="ARBA00004141"/>
    </source>
</evidence>
<dbReference type="OMA" id="VWYSSAF"/>
<feature type="transmembrane region" description="Helical" evidence="16">
    <location>
        <begin position="204"/>
        <end position="230"/>
    </location>
</feature>
<dbReference type="GO" id="GO:0006954">
    <property type="term" value="P:inflammatory response"/>
    <property type="evidence" value="ECO:0007669"/>
    <property type="project" value="InterPro"/>
</dbReference>
<dbReference type="Proteomes" id="UP000007754">
    <property type="component" value="Chromosome 25"/>
</dbReference>
<feature type="transmembrane region" description="Helical" evidence="16">
    <location>
        <begin position="62"/>
        <end position="81"/>
    </location>
</feature>
<evidence type="ECO:0000256" key="16">
    <source>
        <dbReference type="SAM" id="Phobius"/>
    </source>
</evidence>
<evidence type="ECO:0000256" key="10">
    <source>
        <dbReference type="ARBA" id="ARBA00023136"/>
    </source>
</evidence>
<keyword evidence="14" id="KW-0807">Transducer</keyword>
<keyword evidence="11" id="KW-1015">Disulfide bond</keyword>
<comment type="similarity">
    <text evidence="4">Belongs to the G-protein coupled receptor 1 family. Atypical chemokine receptor subfamily.</text>
</comment>
<dbReference type="GO" id="GO:0004930">
    <property type="term" value="F:G protein-coupled receptor activity"/>
    <property type="evidence" value="ECO:0007669"/>
    <property type="project" value="UniProtKB-KW"/>
</dbReference>
<keyword evidence="13" id="KW-0325">Glycoprotein</keyword>
<feature type="transmembrane region" description="Helical" evidence="16">
    <location>
        <begin position="135"/>
        <end position="155"/>
    </location>
</feature>
<evidence type="ECO:0000256" key="12">
    <source>
        <dbReference type="ARBA" id="ARBA00023170"/>
    </source>
</evidence>
<evidence type="ECO:0000256" key="13">
    <source>
        <dbReference type="ARBA" id="ARBA00023180"/>
    </source>
</evidence>
<evidence type="ECO:0000256" key="8">
    <source>
        <dbReference type="ARBA" id="ARBA00022989"/>
    </source>
</evidence>
<dbReference type="Gene3D" id="1.20.1070.10">
    <property type="entry name" value="Rhodopsin 7-helix transmembrane proteins"/>
    <property type="match status" value="1"/>
</dbReference>
<dbReference type="GO" id="GO:0055037">
    <property type="term" value="C:recycling endosome"/>
    <property type="evidence" value="ECO:0007669"/>
    <property type="project" value="UniProtKB-SubCell"/>
</dbReference>
<feature type="transmembrane region" description="Helical" evidence="16">
    <location>
        <begin position="102"/>
        <end position="123"/>
    </location>
</feature>
<dbReference type="GeneTree" id="ENSGT00390000006372"/>
<evidence type="ECO:0000256" key="4">
    <source>
        <dbReference type="ARBA" id="ARBA00008790"/>
    </source>
</evidence>
<dbReference type="PRINTS" id="PR01559">
    <property type="entry name" value="DUFFYANTIGEN"/>
</dbReference>
<keyword evidence="7" id="KW-0967">Endosome</keyword>
<dbReference type="PANTHER" id="PTHR14181">
    <property type="entry name" value="DUFFY ANTIGEN/CHEMOKINE RECEPTOR"/>
    <property type="match status" value="1"/>
</dbReference>
<dbReference type="GO" id="GO:0070098">
    <property type="term" value="P:chemokine-mediated signaling pathway"/>
    <property type="evidence" value="ECO:0007669"/>
    <property type="project" value="InterPro"/>
</dbReference>
<evidence type="ECO:0000256" key="2">
    <source>
        <dbReference type="ARBA" id="ARBA00004172"/>
    </source>
</evidence>
<evidence type="ECO:0000256" key="3">
    <source>
        <dbReference type="ARBA" id="ARBA00004412"/>
    </source>
</evidence>
<reference evidence="17 18" key="1">
    <citation type="journal article" date="2010" name="Nature">
        <title>The genome of a songbird.</title>
        <authorList>
            <person name="Warren W.C."/>
            <person name="Clayton D.F."/>
            <person name="Ellegren H."/>
            <person name="Arnold A.P."/>
            <person name="Hillier L.W."/>
            <person name="Kunstner A."/>
            <person name="Searle S."/>
            <person name="White S."/>
            <person name="Vilella A.J."/>
            <person name="Fairley S."/>
            <person name="Heger A."/>
            <person name="Kong L."/>
            <person name="Ponting C.P."/>
            <person name="Jarvis E.D."/>
            <person name="Mello C.V."/>
            <person name="Minx P."/>
            <person name="Lovell P."/>
            <person name="Velho T.A."/>
            <person name="Ferris M."/>
            <person name="Balakrishnan C.N."/>
            <person name="Sinha S."/>
            <person name="Blatti C."/>
            <person name="London S.E."/>
            <person name="Li Y."/>
            <person name="Lin Y.C."/>
            <person name="George J."/>
            <person name="Sweedler J."/>
            <person name="Southey B."/>
            <person name="Gunaratne P."/>
            <person name="Watson M."/>
            <person name="Nam K."/>
            <person name="Backstrom N."/>
            <person name="Smeds L."/>
            <person name="Nabholz B."/>
            <person name="Itoh Y."/>
            <person name="Whitney O."/>
            <person name="Pfenning A.R."/>
            <person name="Howard J."/>
            <person name="Volker M."/>
            <person name="Skinner B.M."/>
            <person name="Griffin D.K."/>
            <person name="Ye L."/>
            <person name="McLaren W.M."/>
            <person name="Flicek P."/>
            <person name="Quesada V."/>
            <person name="Velasco G."/>
            <person name="Lopez-Otin C."/>
            <person name="Puente X.S."/>
            <person name="Olender T."/>
            <person name="Lancet D."/>
            <person name="Smit A.F."/>
            <person name="Hubley R."/>
            <person name="Konkel M.K."/>
            <person name="Walker J.A."/>
            <person name="Batzer M.A."/>
            <person name="Gu W."/>
            <person name="Pollock D.D."/>
            <person name="Chen L."/>
            <person name="Cheng Z."/>
            <person name="Eichler E.E."/>
            <person name="Stapley J."/>
            <person name="Slate J."/>
            <person name="Ekblom R."/>
            <person name="Birkhead T."/>
            <person name="Burke T."/>
            <person name="Burt D."/>
            <person name="Scharff C."/>
            <person name="Adam I."/>
            <person name="Richard H."/>
            <person name="Sultan M."/>
            <person name="Soldatov A."/>
            <person name="Lehrach H."/>
            <person name="Edwards S.V."/>
            <person name="Yang S.P."/>
            <person name="Li X."/>
            <person name="Graves T."/>
            <person name="Fulton L."/>
            <person name="Nelson J."/>
            <person name="Chinwalla A."/>
            <person name="Hou S."/>
            <person name="Mardis E.R."/>
            <person name="Wilson R.K."/>
        </authorList>
    </citation>
    <scope>NUCLEOTIDE SEQUENCE [LARGE SCALE GENOMIC DNA]</scope>
</reference>
<keyword evidence="10 16" id="KW-0472">Membrane</keyword>
<keyword evidence="8 16" id="KW-1133">Transmembrane helix</keyword>
<evidence type="ECO:0000256" key="7">
    <source>
        <dbReference type="ARBA" id="ARBA00022753"/>
    </source>
</evidence>
<reference evidence="17" key="3">
    <citation type="submission" date="2025-09" db="UniProtKB">
        <authorList>
            <consortium name="Ensembl"/>
        </authorList>
    </citation>
    <scope>IDENTIFICATION</scope>
</reference>
<dbReference type="Ensembl" id="ENSTGUT00000041294.1">
    <property type="protein sequence ID" value="ENSTGUP00000037244.1"/>
    <property type="gene ID" value="ENSTGUG00000025315.1"/>
</dbReference>
<dbReference type="AlphaFoldDB" id="A0A674HNB9"/>
<dbReference type="OrthoDB" id="9396544at2759"/>
<dbReference type="InterPro" id="IPR005384">
    <property type="entry name" value="Duffy_chemokine_rcpt"/>
</dbReference>
<organism evidence="17 18">
    <name type="scientific">Taeniopygia guttata</name>
    <name type="common">Zebra finch</name>
    <name type="synonym">Poephila guttata</name>
    <dbReference type="NCBI Taxonomy" id="59729"/>
    <lineage>
        <taxon>Eukaryota</taxon>
        <taxon>Metazoa</taxon>
        <taxon>Chordata</taxon>
        <taxon>Craniata</taxon>
        <taxon>Vertebrata</taxon>
        <taxon>Euteleostomi</taxon>
        <taxon>Archelosauria</taxon>
        <taxon>Archosauria</taxon>
        <taxon>Dinosauria</taxon>
        <taxon>Saurischia</taxon>
        <taxon>Theropoda</taxon>
        <taxon>Coelurosauria</taxon>
        <taxon>Aves</taxon>
        <taxon>Neognathae</taxon>
        <taxon>Neoaves</taxon>
        <taxon>Telluraves</taxon>
        <taxon>Australaves</taxon>
        <taxon>Passeriformes</taxon>
        <taxon>Passeroidea</taxon>
        <taxon>Estrildidae</taxon>
        <taxon>Estrildinae</taxon>
        <taxon>Taeniopygia</taxon>
    </lineage>
</organism>
<dbReference type="GO" id="GO:0016020">
    <property type="term" value="C:membrane"/>
    <property type="evidence" value="ECO:0007669"/>
    <property type="project" value="UniProtKB-SubCell"/>
</dbReference>
<accession>A0A674HNB9</accession>
<keyword evidence="9" id="KW-0297">G-protein coupled receptor</keyword>
<evidence type="ECO:0000256" key="14">
    <source>
        <dbReference type="ARBA" id="ARBA00023224"/>
    </source>
</evidence>
<evidence type="ECO:0000256" key="15">
    <source>
        <dbReference type="ARBA" id="ARBA00030289"/>
    </source>
</evidence>
<keyword evidence="18" id="KW-1185">Reference proteome</keyword>
<dbReference type="GO" id="GO:0005769">
    <property type="term" value="C:early endosome"/>
    <property type="evidence" value="ECO:0007669"/>
    <property type="project" value="UniProtKB-SubCell"/>
</dbReference>
<protein>
    <recommendedName>
        <fullName evidence="5">Atypical chemokine receptor 1</fullName>
    </recommendedName>
    <alternativeName>
        <fullName evidence="15">Duffy antigen/chemokine receptor</fullName>
    </alternativeName>
</protein>